<dbReference type="Gene3D" id="3.30.505.50">
    <property type="entry name" value="Sigma 54 modulation/S30EA ribosomal protein, C-terminal domain"/>
    <property type="match status" value="2"/>
</dbReference>
<evidence type="ECO:0000256" key="1">
    <source>
        <dbReference type="SAM" id="MobiDB-lite"/>
    </source>
</evidence>
<evidence type="ECO:0000259" key="2">
    <source>
        <dbReference type="Pfam" id="PF16321"/>
    </source>
</evidence>
<proteinExistence type="predicted"/>
<comment type="caution">
    <text evidence="3">The sequence shown here is derived from an EMBL/GenBank/DDBJ whole genome shotgun (WGS) entry which is preliminary data.</text>
</comment>
<dbReference type="GO" id="GO:0045900">
    <property type="term" value="P:negative regulation of translational elongation"/>
    <property type="evidence" value="ECO:0007669"/>
    <property type="project" value="TreeGrafter"/>
</dbReference>
<feature type="region of interest" description="Disordered" evidence="1">
    <location>
        <begin position="1"/>
        <end position="22"/>
    </location>
</feature>
<organism evidence="3 4">
    <name type="scientific">Nocardia seriolae</name>
    <dbReference type="NCBI Taxonomy" id="37332"/>
    <lineage>
        <taxon>Bacteria</taxon>
        <taxon>Bacillati</taxon>
        <taxon>Actinomycetota</taxon>
        <taxon>Actinomycetes</taxon>
        <taxon>Mycobacteriales</taxon>
        <taxon>Nocardiaceae</taxon>
        <taxon>Nocardia</taxon>
    </lineage>
</organism>
<sequence>MEAMSMLCTEPEHRPATGPAVVVSPHGPVPALEAERVTRAVDTAARRFGITGRVRVRITALDVADGPLLIQINLDASGRAVRTQTVTAGHHNILAAIVRLDQQINAARTPWRPRRWPDPARPPLSTPGPGRIVRHKPVHLHGITPEQAAHELDLSDYDAHMFLDSDTGEDAIVYRAGPSGLKIARQVCGRPPACVSEGGPFTMNPRPVAEIGAAEAHSRICDYGLPFVFFTDPDTGRGQLLYRRYDNDLTLLTPAA</sequence>
<dbReference type="Proteomes" id="UP000037179">
    <property type="component" value="Unassembled WGS sequence"/>
</dbReference>
<dbReference type="GO" id="GO:0043024">
    <property type="term" value="F:ribosomal small subunit binding"/>
    <property type="evidence" value="ECO:0007669"/>
    <property type="project" value="TreeGrafter"/>
</dbReference>
<gene>
    <name evidence="3" type="ORF">NSK11_contig00077-0011</name>
</gene>
<dbReference type="AlphaFoldDB" id="A0A0B8N8M8"/>
<accession>A0A0B8N8M8</accession>
<evidence type="ECO:0000313" key="3">
    <source>
        <dbReference type="EMBL" id="GAP30292.1"/>
    </source>
</evidence>
<keyword evidence="4" id="KW-1185">Reference proteome</keyword>
<dbReference type="InterPro" id="IPR032528">
    <property type="entry name" value="Ribosom_S30AE_C"/>
</dbReference>
<reference evidence="4" key="1">
    <citation type="submission" date="2015-07" db="EMBL/GenBank/DDBJ databases">
        <title>Nocardia seriolae U-1 whole genome shotgun sequence.</title>
        <authorList>
            <person name="Imajoh M."/>
            <person name="Fukumoto Y."/>
            <person name="Sukeda M."/>
            <person name="Yamane J."/>
            <person name="Yamasaki K."/>
            <person name="Shimizu M."/>
            <person name="Ohnishi K."/>
            <person name="Oshima S."/>
        </authorList>
    </citation>
    <scope>NUCLEOTIDE SEQUENCE [LARGE SCALE GENOMIC DNA]</scope>
    <source>
        <strain evidence="4">U-1</strain>
    </source>
</reference>
<reference evidence="3 4" key="2">
    <citation type="journal article" date="2016" name="Genome Announc.">
        <title>Draft Genome Sequence of Erythromycin- and Oxytetracycline-Sensitive Nocardia seriolae Strain U-1 (NBRC 110359).</title>
        <authorList>
            <person name="Imajoh M."/>
            <person name="Sukeda M."/>
            <person name="Shimizu M."/>
            <person name="Yamane J."/>
            <person name="Ohnishi K."/>
            <person name="Oshima S."/>
        </authorList>
    </citation>
    <scope>NUCLEOTIDE SEQUENCE [LARGE SCALE GENOMIC DNA]</scope>
    <source>
        <strain evidence="3 4">U-1</strain>
    </source>
</reference>
<feature type="domain" description="Sigma 54 modulation/S30EA ribosomal protein C-terminal" evidence="2">
    <location>
        <begin position="130"/>
        <end position="176"/>
    </location>
</feature>
<name>A0A0B8N8M8_9NOCA</name>
<evidence type="ECO:0000313" key="4">
    <source>
        <dbReference type="Proteomes" id="UP000037179"/>
    </source>
</evidence>
<protein>
    <recommendedName>
        <fullName evidence="2">Sigma 54 modulation/S30EA ribosomal protein C-terminal domain-containing protein</fullName>
    </recommendedName>
</protein>
<feature type="region of interest" description="Disordered" evidence="1">
    <location>
        <begin position="111"/>
        <end position="132"/>
    </location>
</feature>
<dbReference type="PANTHER" id="PTHR33231:SF1">
    <property type="entry name" value="30S RIBOSOMAL PROTEIN"/>
    <property type="match status" value="1"/>
</dbReference>
<dbReference type="EMBL" id="BBYQ01000077">
    <property type="protein sequence ID" value="GAP30292.1"/>
    <property type="molecule type" value="Genomic_DNA"/>
</dbReference>
<dbReference type="InterPro" id="IPR038416">
    <property type="entry name" value="Ribosom_S30AE_C_sf"/>
</dbReference>
<dbReference type="PANTHER" id="PTHR33231">
    <property type="entry name" value="30S RIBOSOMAL PROTEIN"/>
    <property type="match status" value="1"/>
</dbReference>
<dbReference type="InterPro" id="IPR050574">
    <property type="entry name" value="HPF/YfiA_ribosome-assoc"/>
</dbReference>
<dbReference type="GO" id="GO:0022627">
    <property type="term" value="C:cytosolic small ribosomal subunit"/>
    <property type="evidence" value="ECO:0007669"/>
    <property type="project" value="TreeGrafter"/>
</dbReference>
<dbReference type="Pfam" id="PF16321">
    <property type="entry name" value="Ribosom_S30AE_C"/>
    <property type="match status" value="1"/>
</dbReference>